<dbReference type="GO" id="GO:0005524">
    <property type="term" value="F:ATP binding"/>
    <property type="evidence" value="ECO:0007669"/>
    <property type="project" value="UniProtKB-KW"/>
</dbReference>
<name>A0A8J2VH45_9BACL</name>
<dbReference type="Pfam" id="PF00005">
    <property type="entry name" value="ABC_tran"/>
    <property type="match status" value="1"/>
</dbReference>
<feature type="domain" description="ABC transporter" evidence="8">
    <location>
        <begin position="2"/>
        <end position="247"/>
    </location>
</feature>
<keyword evidence="10" id="KW-1185">Reference proteome</keyword>
<dbReference type="InterPro" id="IPR003439">
    <property type="entry name" value="ABC_transporter-like_ATP-bd"/>
</dbReference>
<evidence type="ECO:0000256" key="6">
    <source>
        <dbReference type="ARBA" id="ARBA00022967"/>
    </source>
</evidence>
<dbReference type="SUPFAM" id="SSF52540">
    <property type="entry name" value="P-loop containing nucleoside triphosphate hydrolases"/>
    <property type="match status" value="1"/>
</dbReference>
<sequence length="247" mass="27478">MLELIDVTKQYPGQPVPALESIRLKVKPGEFVALLGPSGAGKSTFIRCINGLVAPTAGQVIWNGHDVTAAGKETIGRIRREMGMIFQHFHLIGRLDGLTNVIIGCFHSLSLWRAVTGWFPKEVRQEAVQALKRVGLLEVMHRRADGLSGGQQQRVAIARVLMQKPRLLLGDEPVASLDPVASREIMDLLREIHEQEQMTTILNLHDVETAKTYATRIIGIRQGRIVFDGLPQELGSKEVERIYKQPL</sequence>
<organism evidence="9 10">
    <name type="scientific">Marinithermofilum abyssi</name>
    <dbReference type="NCBI Taxonomy" id="1571185"/>
    <lineage>
        <taxon>Bacteria</taxon>
        <taxon>Bacillati</taxon>
        <taxon>Bacillota</taxon>
        <taxon>Bacilli</taxon>
        <taxon>Bacillales</taxon>
        <taxon>Thermoactinomycetaceae</taxon>
        <taxon>Marinithermofilum</taxon>
    </lineage>
</organism>
<proteinExistence type="predicted"/>
<dbReference type="GO" id="GO:0016020">
    <property type="term" value="C:membrane"/>
    <property type="evidence" value="ECO:0007669"/>
    <property type="project" value="InterPro"/>
</dbReference>
<comment type="caution">
    <text evidence="9">The sequence shown here is derived from an EMBL/GenBank/DDBJ whole genome shotgun (WGS) entry which is preliminary data.</text>
</comment>
<keyword evidence="6" id="KW-1278">Translocase</keyword>
<reference evidence="9" key="1">
    <citation type="journal article" date="2014" name="Int. J. Syst. Evol. Microbiol.">
        <title>Complete genome sequence of Corynebacterium casei LMG S-19264T (=DSM 44701T), isolated from a smear-ripened cheese.</title>
        <authorList>
            <consortium name="US DOE Joint Genome Institute (JGI-PGF)"/>
            <person name="Walter F."/>
            <person name="Albersmeier A."/>
            <person name="Kalinowski J."/>
            <person name="Ruckert C."/>
        </authorList>
    </citation>
    <scope>NUCLEOTIDE SEQUENCE</scope>
    <source>
        <strain evidence="9">CGMCC 1.15179</strain>
    </source>
</reference>
<accession>A0A8J2VH45</accession>
<evidence type="ECO:0000313" key="9">
    <source>
        <dbReference type="EMBL" id="GGE20117.1"/>
    </source>
</evidence>
<dbReference type="RefSeq" id="WP_188647993.1">
    <property type="nucleotide sequence ID" value="NZ_BMHQ01000007.1"/>
</dbReference>
<dbReference type="SMART" id="SM00382">
    <property type="entry name" value="AAA"/>
    <property type="match status" value="1"/>
</dbReference>
<dbReference type="PROSITE" id="PS50893">
    <property type="entry name" value="ABC_TRANSPORTER_2"/>
    <property type="match status" value="1"/>
</dbReference>
<dbReference type="InterPro" id="IPR017871">
    <property type="entry name" value="ABC_transporter-like_CS"/>
</dbReference>
<dbReference type="PROSITE" id="PS00211">
    <property type="entry name" value="ABC_TRANSPORTER_1"/>
    <property type="match status" value="1"/>
</dbReference>
<dbReference type="EMBL" id="BMHQ01000007">
    <property type="protein sequence ID" value="GGE20117.1"/>
    <property type="molecule type" value="Genomic_DNA"/>
</dbReference>
<dbReference type="AlphaFoldDB" id="A0A8J2VH45"/>
<dbReference type="CDD" id="cd03256">
    <property type="entry name" value="ABC_PhnC_transporter"/>
    <property type="match status" value="1"/>
</dbReference>
<dbReference type="PANTHER" id="PTHR43166:SF6">
    <property type="entry name" value="PHOSPHONATES IMPORT ATP-BINDING PROTEIN PHNC"/>
    <property type="match status" value="1"/>
</dbReference>
<dbReference type="NCBIfam" id="TIGR02315">
    <property type="entry name" value="ABC_phnC"/>
    <property type="match status" value="1"/>
</dbReference>
<dbReference type="InterPro" id="IPR050086">
    <property type="entry name" value="MetN_ABC_transporter-like"/>
</dbReference>
<evidence type="ECO:0000256" key="5">
    <source>
        <dbReference type="ARBA" id="ARBA00022885"/>
    </source>
</evidence>
<gene>
    <name evidence="9" type="primary">phnC</name>
    <name evidence="9" type="ORF">GCM10011571_22590</name>
</gene>
<evidence type="ECO:0000256" key="4">
    <source>
        <dbReference type="ARBA" id="ARBA00022840"/>
    </source>
</evidence>
<dbReference type="InterPro" id="IPR027417">
    <property type="entry name" value="P-loop_NTPase"/>
</dbReference>
<keyword evidence="4 9" id="KW-0067">ATP-binding</keyword>
<dbReference type="InterPro" id="IPR003593">
    <property type="entry name" value="AAA+_ATPase"/>
</dbReference>
<evidence type="ECO:0000256" key="2">
    <source>
        <dbReference type="ARBA" id="ARBA00022475"/>
    </source>
</evidence>
<keyword evidence="7" id="KW-0472">Membrane</keyword>
<dbReference type="GO" id="GO:0016887">
    <property type="term" value="F:ATP hydrolysis activity"/>
    <property type="evidence" value="ECO:0007669"/>
    <property type="project" value="InterPro"/>
</dbReference>
<reference evidence="9" key="2">
    <citation type="submission" date="2020-09" db="EMBL/GenBank/DDBJ databases">
        <authorList>
            <person name="Sun Q."/>
            <person name="Zhou Y."/>
        </authorList>
    </citation>
    <scope>NUCLEOTIDE SEQUENCE</scope>
    <source>
        <strain evidence="9">CGMCC 1.15179</strain>
    </source>
</reference>
<keyword evidence="5" id="KW-0918">Phosphonate transport</keyword>
<evidence type="ECO:0000313" key="10">
    <source>
        <dbReference type="Proteomes" id="UP000625210"/>
    </source>
</evidence>
<evidence type="ECO:0000256" key="1">
    <source>
        <dbReference type="ARBA" id="ARBA00022448"/>
    </source>
</evidence>
<dbReference type="GO" id="GO:0015416">
    <property type="term" value="F:ABC-type phosphonate transporter activity"/>
    <property type="evidence" value="ECO:0007669"/>
    <property type="project" value="InterPro"/>
</dbReference>
<protein>
    <submittedName>
        <fullName evidence="9">Phosphonates import ATP-binding protein PhnC</fullName>
    </submittedName>
</protein>
<keyword evidence="1" id="KW-0813">Transport</keyword>
<dbReference type="Gene3D" id="3.40.50.300">
    <property type="entry name" value="P-loop containing nucleotide triphosphate hydrolases"/>
    <property type="match status" value="1"/>
</dbReference>
<dbReference type="PANTHER" id="PTHR43166">
    <property type="entry name" value="AMINO ACID IMPORT ATP-BINDING PROTEIN"/>
    <property type="match status" value="1"/>
</dbReference>
<evidence type="ECO:0000256" key="7">
    <source>
        <dbReference type="ARBA" id="ARBA00023136"/>
    </source>
</evidence>
<dbReference type="InterPro" id="IPR012693">
    <property type="entry name" value="ABC_transpr_PhnC"/>
</dbReference>
<keyword evidence="2" id="KW-1003">Cell membrane</keyword>
<keyword evidence="3" id="KW-0547">Nucleotide-binding</keyword>
<evidence type="ECO:0000259" key="8">
    <source>
        <dbReference type="PROSITE" id="PS50893"/>
    </source>
</evidence>
<evidence type="ECO:0000256" key="3">
    <source>
        <dbReference type="ARBA" id="ARBA00022741"/>
    </source>
</evidence>
<dbReference type="Proteomes" id="UP000625210">
    <property type="component" value="Unassembled WGS sequence"/>
</dbReference>